<gene>
    <name evidence="1" type="ORF">M9H77_12588</name>
</gene>
<name>A0ACC0BHV2_CATRO</name>
<evidence type="ECO:0000313" key="1">
    <source>
        <dbReference type="EMBL" id="KAI5672224.1"/>
    </source>
</evidence>
<comment type="caution">
    <text evidence="1">The sequence shown here is derived from an EMBL/GenBank/DDBJ whole genome shotgun (WGS) entry which is preliminary data.</text>
</comment>
<reference evidence="2" key="1">
    <citation type="journal article" date="2023" name="Nat. Plants">
        <title>Single-cell RNA sequencing provides a high-resolution roadmap for understanding the multicellular compartmentation of specialized metabolism.</title>
        <authorList>
            <person name="Sun S."/>
            <person name="Shen X."/>
            <person name="Li Y."/>
            <person name="Li Y."/>
            <person name="Wang S."/>
            <person name="Li R."/>
            <person name="Zhang H."/>
            <person name="Shen G."/>
            <person name="Guo B."/>
            <person name="Wei J."/>
            <person name="Xu J."/>
            <person name="St-Pierre B."/>
            <person name="Chen S."/>
            <person name="Sun C."/>
        </authorList>
    </citation>
    <scope>NUCLEOTIDE SEQUENCE [LARGE SCALE GENOMIC DNA]</scope>
</reference>
<dbReference type="EMBL" id="CM044703">
    <property type="protein sequence ID" value="KAI5672224.1"/>
    <property type="molecule type" value="Genomic_DNA"/>
</dbReference>
<evidence type="ECO:0000313" key="2">
    <source>
        <dbReference type="Proteomes" id="UP001060085"/>
    </source>
</evidence>
<protein>
    <submittedName>
        <fullName evidence="1">Uncharacterized protein</fullName>
    </submittedName>
</protein>
<sequence>MEFQDLFAGGTETSSKIVDWDGYDIPKKTRVTINAWAIARDEEYWIDPNSFIPERFENNNNINSIDFSGRRICPGIAFGLANIELPLALLLYYFNWKLPYGLEPNDLDMTETSGLTTSRKSDFLLIPTIYDHSFDMSGILS</sequence>
<proteinExistence type="predicted"/>
<organism evidence="1 2">
    <name type="scientific">Catharanthus roseus</name>
    <name type="common">Madagascar periwinkle</name>
    <name type="synonym">Vinca rosea</name>
    <dbReference type="NCBI Taxonomy" id="4058"/>
    <lineage>
        <taxon>Eukaryota</taxon>
        <taxon>Viridiplantae</taxon>
        <taxon>Streptophyta</taxon>
        <taxon>Embryophyta</taxon>
        <taxon>Tracheophyta</taxon>
        <taxon>Spermatophyta</taxon>
        <taxon>Magnoliopsida</taxon>
        <taxon>eudicotyledons</taxon>
        <taxon>Gunneridae</taxon>
        <taxon>Pentapetalae</taxon>
        <taxon>asterids</taxon>
        <taxon>lamiids</taxon>
        <taxon>Gentianales</taxon>
        <taxon>Apocynaceae</taxon>
        <taxon>Rauvolfioideae</taxon>
        <taxon>Vinceae</taxon>
        <taxon>Catharanthinae</taxon>
        <taxon>Catharanthus</taxon>
    </lineage>
</organism>
<dbReference type="Proteomes" id="UP001060085">
    <property type="component" value="Linkage Group LG03"/>
</dbReference>
<accession>A0ACC0BHV2</accession>
<keyword evidence="2" id="KW-1185">Reference proteome</keyword>